<name>A0A0P9D6K0_9CHLR</name>
<dbReference type="AlphaFoldDB" id="A0A0P9D6K0"/>
<proteinExistence type="predicted"/>
<comment type="caution">
    <text evidence="1">The sequence shown here is derived from an EMBL/GenBank/DDBJ whole genome shotgun (WGS) entry which is preliminary data.</text>
</comment>
<organism evidence="1 2">
    <name type="scientific">Kouleothrix aurantiaca</name>
    <dbReference type="NCBI Taxonomy" id="186479"/>
    <lineage>
        <taxon>Bacteria</taxon>
        <taxon>Bacillati</taxon>
        <taxon>Chloroflexota</taxon>
        <taxon>Chloroflexia</taxon>
        <taxon>Chloroflexales</taxon>
        <taxon>Roseiflexineae</taxon>
        <taxon>Roseiflexaceae</taxon>
        <taxon>Kouleothrix</taxon>
    </lineage>
</organism>
<dbReference type="EMBL" id="LJCR01001200">
    <property type="protein sequence ID" value="KPV50816.1"/>
    <property type="molecule type" value="Genomic_DNA"/>
</dbReference>
<sequence length="201" mass="22575">MIYLHIVLPSIDDSINPPSRCPSPVCQGTQFRLHQQVVKPLHDHAHPTVIAHRYRCLSCGHTFRVYPRGVARAPTSQRVRDLAVLLYGLGLSYGDVARLMGFWKIYLCKSQVYRAVQEATAPAERPLIFEGVRVPPLGLQPAQIHCSKTWVPITLEHDNKEQLVVTLSVPRQPGTSACQRRLHEFIAAHHMELQISTPAAI</sequence>
<keyword evidence="2" id="KW-1185">Reference proteome</keyword>
<gene>
    <name evidence="1" type="ORF">SE17_24705</name>
</gene>
<evidence type="ECO:0000313" key="2">
    <source>
        <dbReference type="Proteomes" id="UP000050509"/>
    </source>
</evidence>
<dbReference type="Proteomes" id="UP000050509">
    <property type="component" value="Unassembled WGS sequence"/>
</dbReference>
<accession>A0A0P9D6K0</accession>
<protein>
    <submittedName>
        <fullName evidence="1">Uncharacterized protein</fullName>
    </submittedName>
</protein>
<evidence type="ECO:0000313" key="1">
    <source>
        <dbReference type="EMBL" id="KPV50816.1"/>
    </source>
</evidence>
<reference evidence="1 2" key="1">
    <citation type="submission" date="2015-09" db="EMBL/GenBank/DDBJ databases">
        <title>Draft genome sequence of Kouleothrix aurantiaca JCM 19913.</title>
        <authorList>
            <person name="Hemp J."/>
        </authorList>
    </citation>
    <scope>NUCLEOTIDE SEQUENCE [LARGE SCALE GENOMIC DNA]</scope>
    <source>
        <strain evidence="1 2">COM-B</strain>
    </source>
</reference>